<protein>
    <submittedName>
        <fullName evidence="1">Uncharacterized protein</fullName>
    </submittedName>
</protein>
<reference evidence="1" key="1">
    <citation type="journal article" date="2015" name="Nature">
        <title>Complex archaea that bridge the gap between prokaryotes and eukaryotes.</title>
        <authorList>
            <person name="Spang A."/>
            <person name="Saw J.H."/>
            <person name="Jorgensen S.L."/>
            <person name="Zaremba-Niedzwiedzka K."/>
            <person name="Martijn J."/>
            <person name="Lind A.E."/>
            <person name="van Eijk R."/>
            <person name="Schleper C."/>
            <person name="Guy L."/>
            <person name="Ettema T.J."/>
        </authorList>
    </citation>
    <scope>NUCLEOTIDE SEQUENCE</scope>
</reference>
<sequence>MTTINQLREDIALAIGDPFMISVKEPTLLTLINRAARDLTNSGWLLPQEHSENIELLSNEYEYDVPAQFAYIKELRLGSVTASNASTVDSGTNLDAAISDTTGTSVTVEDSSIFAVNDLIQVDSEIFLITAVPTSTTLTVTRGYFSTTAATHDNASDVERPLANVVYDTVVPRAYWRLKLQTGGANDTTAALGSRPQIVFLSRYFSFTAGTPLQIVGQKRPNTYSLGTDTIDHHMESFLVERATAFASRFLFGQGNSPHMDTIYREAYGASEQFLRLHPAEFRVSPSSTRVPER</sequence>
<organism evidence="1">
    <name type="scientific">marine sediment metagenome</name>
    <dbReference type="NCBI Taxonomy" id="412755"/>
    <lineage>
        <taxon>unclassified sequences</taxon>
        <taxon>metagenomes</taxon>
        <taxon>ecological metagenomes</taxon>
    </lineage>
</organism>
<name>A0A0F9CEE0_9ZZZZ</name>
<dbReference type="EMBL" id="LAZR01036464">
    <property type="protein sequence ID" value="KKL24762.1"/>
    <property type="molecule type" value="Genomic_DNA"/>
</dbReference>
<accession>A0A0F9CEE0</accession>
<gene>
    <name evidence="1" type="ORF">LCGC14_2412070</name>
</gene>
<evidence type="ECO:0000313" key="1">
    <source>
        <dbReference type="EMBL" id="KKL24762.1"/>
    </source>
</evidence>
<dbReference type="AlphaFoldDB" id="A0A0F9CEE0"/>
<comment type="caution">
    <text evidence="1">The sequence shown here is derived from an EMBL/GenBank/DDBJ whole genome shotgun (WGS) entry which is preliminary data.</text>
</comment>
<proteinExistence type="predicted"/>